<dbReference type="InterPro" id="IPR011179">
    <property type="entry name" value="IPdP_isomerase"/>
</dbReference>
<evidence type="ECO:0000313" key="13">
    <source>
        <dbReference type="EMBL" id="QSZ68423.1"/>
    </source>
</evidence>
<feature type="binding site" evidence="11">
    <location>
        <begin position="291"/>
        <end position="292"/>
    </location>
    <ligand>
        <name>FMN</name>
        <dbReference type="ChEBI" id="CHEBI:58210"/>
    </ligand>
</feature>
<dbReference type="PIRSF" id="PIRSF003314">
    <property type="entry name" value="IPP_isomerase"/>
    <property type="match status" value="1"/>
</dbReference>
<comment type="cofactor">
    <cofactor evidence="1 11">
        <name>FMN</name>
        <dbReference type="ChEBI" id="CHEBI:58210"/>
    </cofactor>
</comment>
<keyword evidence="2 11" id="KW-0963">Cytoplasm</keyword>
<feature type="binding site" evidence="11">
    <location>
        <position position="97"/>
    </location>
    <ligand>
        <name>FMN</name>
        <dbReference type="ChEBI" id="CHEBI:58210"/>
    </ligand>
</feature>
<dbReference type="InterPro" id="IPR000262">
    <property type="entry name" value="FMN-dep_DH"/>
</dbReference>
<dbReference type="CDD" id="cd02811">
    <property type="entry name" value="IDI-2_FMN"/>
    <property type="match status" value="1"/>
</dbReference>
<evidence type="ECO:0000256" key="1">
    <source>
        <dbReference type="ARBA" id="ARBA00001917"/>
    </source>
</evidence>
<feature type="binding site" evidence="11">
    <location>
        <position position="126"/>
    </location>
    <ligand>
        <name>FMN</name>
        <dbReference type="ChEBI" id="CHEBI:58210"/>
    </ligand>
</feature>
<name>A0A8A3S982_9EURY</name>
<feature type="binding site" evidence="11">
    <location>
        <position position="161"/>
    </location>
    <ligand>
        <name>Mg(2+)</name>
        <dbReference type="ChEBI" id="CHEBI:18420"/>
    </ligand>
</feature>
<evidence type="ECO:0000256" key="9">
    <source>
        <dbReference type="ARBA" id="ARBA00023235"/>
    </source>
</evidence>
<keyword evidence="7 11" id="KW-0521">NADP</keyword>
<dbReference type="NCBIfam" id="TIGR02151">
    <property type="entry name" value="IPP_isom_2"/>
    <property type="match status" value="1"/>
</dbReference>
<dbReference type="Pfam" id="PF01070">
    <property type="entry name" value="FMN_dh"/>
    <property type="match status" value="1"/>
</dbReference>
<dbReference type="GO" id="GO:0000287">
    <property type="term" value="F:magnesium ion binding"/>
    <property type="evidence" value="ECO:0007669"/>
    <property type="project" value="UniProtKB-UniRule"/>
</dbReference>
<evidence type="ECO:0000256" key="6">
    <source>
        <dbReference type="ARBA" id="ARBA00022842"/>
    </source>
</evidence>
<reference evidence="13" key="1">
    <citation type="journal article" date="2001" name="Int. J. Syst. Evol. Microbiol.">
        <title>Methanofollis aquaemaris sp. nov., a methanogen isolated from an aquaculture fish pond.</title>
        <authorList>
            <person name="Lai M.C."/>
            <person name="Chen S.C."/>
        </authorList>
    </citation>
    <scope>NUCLEOTIDE SEQUENCE</scope>
    <source>
        <strain evidence="13">N2F9704</strain>
    </source>
</reference>
<comment type="function">
    <text evidence="11">Involved in the biosynthesis of isoprenoids. Catalyzes the 1,3-allylic rearrangement of the homoallylic substrate isopentenyl (IPP) to its allylic isomer, dimethylallyl diphosphate (DMAPP).</text>
</comment>
<keyword evidence="4 11" id="KW-0288">FMN</keyword>
<keyword evidence="9 11" id="KW-0413">Isomerase</keyword>
<dbReference type="KEGG" id="maqe:RJ40_09555"/>
<dbReference type="PANTHER" id="PTHR43665">
    <property type="entry name" value="ISOPENTENYL-DIPHOSPHATE DELTA-ISOMERASE"/>
    <property type="match status" value="1"/>
</dbReference>
<comment type="cofactor">
    <cofactor evidence="11">
        <name>Mg(2+)</name>
        <dbReference type="ChEBI" id="CHEBI:18420"/>
    </cofactor>
</comment>
<gene>
    <name evidence="11" type="primary">fni</name>
    <name evidence="13" type="ORF">RJ40_09555</name>
</gene>
<evidence type="ECO:0000256" key="11">
    <source>
        <dbReference type="HAMAP-Rule" id="MF_00354"/>
    </source>
</evidence>
<feature type="binding site" evidence="11">
    <location>
        <begin position="67"/>
        <end position="69"/>
    </location>
    <ligand>
        <name>FMN</name>
        <dbReference type="ChEBI" id="CHEBI:58210"/>
    </ligand>
</feature>
<comment type="subunit">
    <text evidence="10 11">Homooctamer. Dimer of tetramers.</text>
</comment>
<proteinExistence type="inferred from homology"/>
<keyword evidence="5 11" id="KW-0479">Metal-binding</keyword>
<dbReference type="HAMAP" id="MF_00354">
    <property type="entry name" value="Idi_2"/>
    <property type="match status" value="1"/>
</dbReference>
<comment type="similarity">
    <text evidence="11">Belongs to the IPP isomerase type 2 family.</text>
</comment>
<evidence type="ECO:0000313" key="14">
    <source>
        <dbReference type="Proteomes" id="UP001042704"/>
    </source>
</evidence>
<accession>A0A8A3S982</accession>
<dbReference type="SUPFAM" id="SSF51395">
    <property type="entry name" value="FMN-linked oxidoreductases"/>
    <property type="match status" value="1"/>
</dbReference>
<feature type="binding site" evidence="11">
    <location>
        <position position="192"/>
    </location>
    <ligand>
        <name>FMN</name>
        <dbReference type="ChEBI" id="CHEBI:58210"/>
    </ligand>
</feature>
<comment type="cofactor">
    <cofactor evidence="11">
        <name>NADPH</name>
        <dbReference type="ChEBI" id="CHEBI:57783"/>
    </cofactor>
</comment>
<sequence>MRKDMQTSSRKLDHLQICCNKQVEAGRAGFEDVRLAHAALPELDLNGIRLQTHFLGAELGSPLFIAAMTGGHPATTEVNQRLARVAEKFRLGMGVGSQRAALEHPELEESFTVVRDEAPHAFLCANLGAVQLRDHGAEWAERAVEMIEADALCIHLNFLQEATQPEGDHDARGCLAAIADLCRDFKTPVIIKETGAGISAETARLIWGAGAAAIDLGGAGGTSWAAVEVERTGGDEALKALGQCFLGWGIPTVVSLCEVAGSGPVIATGGVRNGIDIARAIALGADLGGMALPLLRPAMESEEALEQTVRAFLRELRVAMFLTGSGSVRDLAHARTYITGATRQMLGK</sequence>
<keyword evidence="3 11" id="KW-0285">Flavoprotein</keyword>
<organism evidence="13 14">
    <name type="scientific">Methanofollis aquaemaris</name>
    <dbReference type="NCBI Taxonomy" id="126734"/>
    <lineage>
        <taxon>Archaea</taxon>
        <taxon>Methanobacteriati</taxon>
        <taxon>Methanobacteriota</taxon>
        <taxon>Stenosarchaea group</taxon>
        <taxon>Methanomicrobia</taxon>
        <taxon>Methanomicrobiales</taxon>
        <taxon>Methanomicrobiaceae</taxon>
        <taxon>Methanofollis</taxon>
    </lineage>
</organism>
<dbReference type="GO" id="GO:0070402">
    <property type="term" value="F:NADPH binding"/>
    <property type="evidence" value="ECO:0007669"/>
    <property type="project" value="UniProtKB-UniRule"/>
</dbReference>
<dbReference type="GO" id="GO:0010181">
    <property type="term" value="F:FMN binding"/>
    <property type="evidence" value="ECO:0007669"/>
    <property type="project" value="UniProtKB-UniRule"/>
</dbReference>
<evidence type="ECO:0000256" key="3">
    <source>
        <dbReference type="ARBA" id="ARBA00022630"/>
    </source>
</evidence>
<reference evidence="13" key="2">
    <citation type="submission" date="2019-02" db="EMBL/GenBank/DDBJ databases">
        <authorList>
            <person name="Chen S.-C."/>
            <person name="Chien H.-H."/>
            <person name="Lai M.-C."/>
        </authorList>
    </citation>
    <scope>NUCLEOTIDE SEQUENCE</scope>
    <source>
        <strain evidence="13">N2F9704</strain>
    </source>
</reference>
<feature type="binding site" evidence="11">
    <location>
        <begin position="10"/>
        <end position="11"/>
    </location>
    <ligand>
        <name>substrate</name>
    </ligand>
</feature>
<feature type="binding site" evidence="11">
    <location>
        <position position="222"/>
    </location>
    <ligand>
        <name>FMN</name>
        <dbReference type="ChEBI" id="CHEBI:58210"/>
    </ligand>
</feature>
<feature type="domain" description="FMN-dependent dehydrogenase" evidence="12">
    <location>
        <begin position="172"/>
        <end position="333"/>
    </location>
</feature>
<dbReference type="GO" id="GO:0008299">
    <property type="term" value="P:isoprenoid biosynthetic process"/>
    <property type="evidence" value="ECO:0007669"/>
    <property type="project" value="UniProtKB-UniRule"/>
</dbReference>
<evidence type="ECO:0000256" key="7">
    <source>
        <dbReference type="ARBA" id="ARBA00022857"/>
    </source>
</evidence>
<dbReference type="EMBL" id="CP036172">
    <property type="protein sequence ID" value="QSZ68423.1"/>
    <property type="molecule type" value="Genomic_DNA"/>
</dbReference>
<evidence type="ECO:0000256" key="10">
    <source>
        <dbReference type="ARBA" id="ARBA00025810"/>
    </source>
</evidence>
<dbReference type="EC" id="5.3.3.2" evidence="11"/>
<feature type="binding site" evidence="11">
    <location>
        <begin position="97"/>
        <end position="99"/>
    </location>
    <ligand>
        <name>substrate</name>
    </ligand>
</feature>
<keyword evidence="14" id="KW-1185">Reference proteome</keyword>
<dbReference type="Gene3D" id="3.20.20.70">
    <property type="entry name" value="Aldolase class I"/>
    <property type="match status" value="1"/>
</dbReference>
<evidence type="ECO:0000259" key="12">
    <source>
        <dbReference type="Pfam" id="PF01070"/>
    </source>
</evidence>
<protein>
    <recommendedName>
        <fullName evidence="11">Isopentenyl-diphosphate delta-isomerase</fullName>
        <shortName evidence="11">IPP isomerase</shortName>
        <ecNumber evidence="11">5.3.3.2</ecNumber>
    </recommendedName>
    <alternativeName>
        <fullName evidence="11">Isopentenyl diphosphate:dimethylallyl diphosphate isomerase</fullName>
    </alternativeName>
    <alternativeName>
        <fullName evidence="11">Isopentenyl pyrophosphate isomerase</fullName>
    </alternativeName>
    <alternativeName>
        <fullName evidence="11">Type 2 isopentenyl diphosphate isomerase</fullName>
        <shortName evidence="11">IDI-2</shortName>
    </alternativeName>
</protein>
<dbReference type="InterPro" id="IPR013785">
    <property type="entry name" value="Aldolase_TIM"/>
</dbReference>
<dbReference type="GO" id="GO:0005737">
    <property type="term" value="C:cytoplasm"/>
    <property type="evidence" value="ECO:0007669"/>
    <property type="project" value="UniProtKB-SubCell"/>
</dbReference>
<comment type="caution">
    <text evidence="11">Lacks conserved residue(s) required for the propagation of feature annotation.</text>
</comment>
<comment type="subcellular location">
    <subcellularLocation>
        <location evidence="11">Cytoplasm</location>
    </subcellularLocation>
</comment>
<dbReference type="GO" id="GO:0016491">
    <property type="term" value="F:oxidoreductase activity"/>
    <property type="evidence" value="ECO:0007669"/>
    <property type="project" value="InterPro"/>
</dbReference>
<dbReference type="AlphaFoldDB" id="A0A8A3S982"/>
<feature type="binding site" evidence="11">
    <location>
        <position position="160"/>
    </location>
    <ligand>
        <name>substrate</name>
    </ligand>
</feature>
<evidence type="ECO:0000256" key="5">
    <source>
        <dbReference type="ARBA" id="ARBA00022723"/>
    </source>
</evidence>
<keyword evidence="8 11" id="KW-0414">Isoprene biosynthesis</keyword>
<dbReference type="Proteomes" id="UP001042704">
    <property type="component" value="Chromosome"/>
</dbReference>
<evidence type="ECO:0000256" key="8">
    <source>
        <dbReference type="ARBA" id="ARBA00023229"/>
    </source>
</evidence>
<evidence type="ECO:0000256" key="4">
    <source>
        <dbReference type="ARBA" id="ARBA00022643"/>
    </source>
</evidence>
<feature type="binding site" evidence="11">
    <location>
        <begin position="270"/>
        <end position="272"/>
    </location>
    <ligand>
        <name>FMN</name>
        <dbReference type="ChEBI" id="CHEBI:58210"/>
    </ligand>
</feature>
<dbReference type="GO" id="GO:0004452">
    <property type="term" value="F:isopentenyl-diphosphate delta-isomerase activity"/>
    <property type="evidence" value="ECO:0007669"/>
    <property type="project" value="UniProtKB-UniRule"/>
</dbReference>
<keyword evidence="6 11" id="KW-0460">Magnesium</keyword>
<dbReference type="PANTHER" id="PTHR43665:SF1">
    <property type="entry name" value="ISOPENTENYL-DIPHOSPHATE DELTA-ISOMERASE"/>
    <property type="match status" value="1"/>
</dbReference>
<comment type="catalytic activity">
    <reaction evidence="11">
        <text>isopentenyl diphosphate = dimethylallyl diphosphate</text>
        <dbReference type="Rhea" id="RHEA:23284"/>
        <dbReference type="ChEBI" id="CHEBI:57623"/>
        <dbReference type="ChEBI" id="CHEBI:128769"/>
        <dbReference type="EC" id="5.3.3.2"/>
    </reaction>
</comment>
<evidence type="ECO:0000256" key="2">
    <source>
        <dbReference type="ARBA" id="ARBA00022490"/>
    </source>
</evidence>